<keyword evidence="7" id="KW-0915">Sodium</keyword>
<dbReference type="Pfam" id="PF00858">
    <property type="entry name" value="ASC"/>
    <property type="match status" value="2"/>
</dbReference>
<dbReference type="GO" id="GO:0005886">
    <property type="term" value="C:plasma membrane"/>
    <property type="evidence" value="ECO:0007669"/>
    <property type="project" value="TreeGrafter"/>
</dbReference>
<keyword evidence="6 14" id="KW-1133">Transmembrane helix</keyword>
<dbReference type="PANTHER" id="PTHR11690:SF282">
    <property type="entry name" value="DEGENERIN-LIKE PROTEIN ASIC-1"/>
    <property type="match status" value="1"/>
</dbReference>
<dbReference type="PROSITE" id="PS01206">
    <property type="entry name" value="ASC"/>
    <property type="match status" value="1"/>
</dbReference>
<evidence type="ECO:0000256" key="8">
    <source>
        <dbReference type="ARBA" id="ARBA00023065"/>
    </source>
</evidence>
<evidence type="ECO:0000256" key="14">
    <source>
        <dbReference type="SAM" id="Phobius"/>
    </source>
</evidence>
<evidence type="ECO:0008006" key="17">
    <source>
        <dbReference type="Google" id="ProtNLM"/>
    </source>
</evidence>
<keyword evidence="4 13" id="KW-0894">Sodium channel</keyword>
<accession>A0AAV5S821</accession>
<evidence type="ECO:0000256" key="3">
    <source>
        <dbReference type="ARBA" id="ARBA00022448"/>
    </source>
</evidence>
<keyword evidence="12 13" id="KW-0407">Ion channel</keyword>
<dbReference type="Proteomes" id="UP001432027">
    <property type="component" value="Unassembled WGS sequence"/>
</dbReference>
<evidence type="ECO:0000256" key="6">
    <source>
        <dbReference type="ARBA" id="ARBA00022989"/>
    </source>
</evidence>
<evidence type="ECO:0000256" key="7">
    <source>
        <dbReference type="ARBA" id="ARBA00023053"/>
    </source>
</evidence>
<dbReference type="GO" id="GO:0015280">
    <property type="term" value="F:ligand-gated sodium channel activity"/>
    <property type="evidence" value="ECO:0007669"/>
    <property type="project" value="TreeGrafter"/>
</dbReference>
<reference evidence="15" key="1">
    <citation type="submission" date="2023-10" db="EMBL/GenBank/DDBJ databases">
        <title>Genome assembly of Pristionchus species.</title>
        <authorList>
            <person name="Yoshida K."/>
            <person name="Sommer R.J."/>
        </authorList>
    </citation>
    <scope>NUCLEOTIDE SEQUENCE</scope>
    <source>
        <strain evidence="15">RS0144</strain>
    </source>
</reference>
<keyword evidence="5 13" id="KW-0812">Transmembrane</keyword>
<keyword evidence="10" id="KW-0325">Glycoprotein</keyword>
<evidence type="ECO:0000313" key="15">
    <source>
        <dbReference type="EMBL" id="GMS78130.1"/>
    </source>
</evidence>
<evidence type="ECO:0000256" key="11">
    <source>
        <dbReference type="ARBA" id="ARBA00023201"/>
    </source>
</evidence>
<evidence type="ECO:0000313" key="16">
    <source>
        <dbReference type="Proteomes" id="UP001432027"/>
    </source>
</evidence>
<keyword evidence="11 13" id="KW-0739">Sodium transport</keyword>
<dbReference type="AlphaFoldDB" id="A0AAV5S821"/>
<evidence type="ECO:0000256" key="13">
    <source>
        <dbReference type="RuleBase" id="RU000679"/>
    </source>
</evidence>
<evidence type="ECO:0000256" key="1">
    <source>
        <dbReference type="ARBA" id="ARBA00004141"/>
    </source>
</evidence>
<feature type="non-terminal residue" evidence="15">
    <location>
        <position position="1"/>
    </location>
</feature>
<evidence type="ECO:0000256" key="10">
    <source>
        <dbReference type="ARBA" id="ARBA00023180"/>
    </source>
</evidence>
<dbReference type="EMBL" id="BTSX01000001">
    <property type="protein sequence ID" value="GMS78130.1"/>
    <property type="molecule type" value="Genomic_DNA"/>
</dbReference>
<keyword evidence="8 13" id="KW-0406">Ion transport</keyword>
<gene>
    <name evidence="15" type="ORF">PENTCL1PPCAC_305</name>
</gene>
<dbReference type="PANTHER" id="PTHR11690">
    <property type="entry name" value="AMILORIDE-SENSITIVE SODIUM CHANNEL-RELATED"/>
    <property type="match status" value="1"/>
</dbReference>
<proteinExistence type="inferred from homology"/>
<protein>
    <recommendedName>
        <fullName evidence="17">Ion channel</fullName>
    </recommendedName>
</protein>
<keyword evidence="3 13" id="KW-0813">Transport</keyword>
<comment type="caution">
    <text evidence="15">The sequence shown here is derived from an EMBL/GenBank/DDBJ whole genome shotgun (WGS) entry which is preliminary data.</text>
</comment>
<evidence type="ECO:0000256" key="9">
    <source>
        <dbReference type="ARBA" id="ARBA00023136"/>
    </source>
</evidence>
<organism evidence="15 16">
    <name type="scientific">Pristionchus entomophagus</name>
    <dbReference type="NCBI Taxonomy" id="358040"/>
    <lineage>
        <taxon>Eukaryota</taxon>
        <taxon>Metazoa</taxon>
        <taxon>Ecdysozoa</taxon>
        <taxon>Nematoda</taxon>
        <taxon>Chromadorea</taxon>
        <taxon>Rhabditida</taxon>
        <taxon>Rhabditina</taxon>
        <taxon>Diplogasteromorpha</taxon>
        <taxon>Diplogasteroidea</taxon>
        <taxon>Neodiplogasteridae</taxon>
        <taxon>Pristionchus</taxon>
    </lineage>
</organism>
<evidence type="ECO:0000256" key="5">
    <source>
        <dbReference type="ARBA" id="ARBA00022692"/>
    </source>
</evidence>
<keyword evidence="16" id="KW-1185">Reference proteome</keyword>
<evidence type="ECO:0000256" key="4">
    <source>
        <dbReference type="ARBA" id="ARBA00022461"/>
    </source>
</evidence>
<feature type="transmembrane region" description="Helical" evidence="14">
    <location>
        <begin position="12"/>
        <end position="34"/>
    </location>
</feature>
<name>A0AAV5S821_9BILA</name>
<dbReference type="Gene3D" id="2.60.470.10">
    <property type="entry name" value="Acid-sensing ion channels like domains"/>
    <property type="match status" value="1"/>
</dbReference>
<sequence length="390" mass="44555">SSRIMKITQTLWAAIRIILVISIVFFLLQIYTFLHDYWEYRTWMEVRLRDYLSHFPAVTLCTVDSAKYAIMSNGTRDELSSNEFTERGNISIDDFLLSCTFKGDDCDIPNDFQRIGNGGCFSFNFNFSKIRISHQFARRSGLRLHLNTPKGGGARIVVHAQGVIPLPHRFGHDAPAGFATTIGFRAKDIRRLDAPFGICRDDDIPALGSRYSQEVCFIDCAQYYLQRACGCIDPRYPYQTGRSRACDPTEDVERWSCMEEELKRLKSIAWTHDCHCPPQCAETVYQTSYSTSVLPFTVSNCSSVMNNSNKCTQFDSSSTAIVEVFLEQAHYEALYETAVFPLPRLLSDIIRNIILCLLIVVIIILTRRRNGEKKTNITVEMEERTTLNMD</sequence>
<dbReference type="InterPro" id="IPR020903">
    <property type="entry name" value="ENaC_CS"/>
</dbReference>
<evidence type="ECO:0000256" key="12">
    <source>
        <dbReference type="ARBA" id="ARBA00023303"/>
    </source>
</evidence>
<comment type="subcellular location">
    <subcellularLocation>
        <location evidence="1">Membrane</location>
        <topology evidence="1">Multi-pass membrane protein</topology>
    </subcellularLocation>
</comment>
<keyword evidence="9 14" id="KW-0472">Membrane</keyword>
<dbReference type="InterPro" id="IPR001873">
    <property type="entry name" value="ENaC"/>
</dbReference>
<evidence type="ECO:0000256" key="2">
    <source>
        <dbReference type="ARBA" id="ARBA00007193"/>
    </source>
</evidence>
<feature type="transmembrane region" description="Helical" evidence="14">
    <location>
        <begin position="349"/>
        <end position="366"/>
    </location>
</feature>
<comment type="similarity">
    <text evidence="2 13">Belongs to the amiloride-sensitive sodium channel (TC 1.A.6) family.</text>
</comment>